<dbReference type="Proteomes" id="UP000070442">
    <property type="component" value="Unassembled WGS sequence"/>
</dbReference>
<reference evidence="2" key="1">
    <citation type="submission" date="2016-01" db="EMBL/GenBank/DDBJ databases">
        <authorList>
            <person name="Mitreva M."/>
            <person name="Pepin K.H."/>
            <person name="Mihindukulasuriya K.A."/>
            <person name="Fulton R."/>
            <person name="Fronick C."/>
            <person name="O'Laughlin M."/>
            <person name="Miner T."/>
            <person name="Herter B."/>
            <person name="Rosa B.A."/>
            <person name="Cordes M."/>
            <person name="Tomlinson C."/>
            <person name="Wollam A."/>
            <person name="Palsikar V.B."/>
            <person name="Mardis E.R."/>
            <person name="Wilson R.K."/>
        </authorList>
    </citation>
    <scope>NUCLEOTIDE SEQUENCE [LARGE SCALE GENOMIC DNA]</scope>
    <source>
        <strain evidence="2">DNF00729</strain>
    </source>
</reference>
<comment type="caution">
    <text evidence="1">The sequence shown here is derived from an EMBL/GenBank/DDBJ whole genome shotgun (WGS) entry which is preliminary data.</text>
</comment>
<protein>
    <submittedName>
        <fullName evidence="1">Uncharacterized protein</fullName>
    </submittedName>
</protein>
<proteinExistence type="predicted"/>
<dbReference type="STRING" id="755172.HMPREF1863_00353"/>
<name>A0A134AJX6_9FIRM</name>
<dbReference type="AlphaFoldDB" id="A0A134AJX6"/>
<evidence type="ECO:0000313" key="1">
    <source>
        <dbReference type="EMBL" id="KXB68036.1"/>
    </source>
</evidence>
<dbReference type="PATRIC" id="fig|755172.3.peg.340"/>
<evidence type="ECO:0000313" key="2">
    <source>
        <dbReference type="Proteomes" id="UP000070442"/>
    </source>
</evidence>
<gene>
    <name evidence="1" type="ORF">HMPREF1863_00353</name>
</gene>
<sequence length="99" mass="11293">MNGLKRVVGVKFMHDTLLIKSIEPESKGFRNVFFQIGDMRTQGDRLLDLLNGSDSPYAGRCMFRFNGIRLQLEAKEIPTVLAFLLDAGMEVYSVYEPYI</sequence>
<keyword evidence="2" id="KW-1185">Reference proteome</keyword>
<organism evidence="1 2">
    <name type="scientific">Aedoeadaptatus coxii</name>
    <dbReference type="NCBI Taxonomy" id="755172"/>
    <lineage>
        <taxon>Bacteria</taxon>
        <taxon>Bacillati</taxon>
        <taxon>Bacillota</taxon>
        <taxon>Tissierellia</taxon>
        <taxon>Tissierellales</taxon>
        <taxon>Peptoniphilaceae</taxon>
        <taxon>Aedoeadaptatus</taxon>
    </lineage>
</organism>
<dbReference type="EMBL" id="LSDG01000008">
    <property type="protein sequence ID" value="KXB68036.1"/>
    <property type="molecule type" value="Genomic_DNA"/>
</dbReference>
<accession>A0A134AJX6</accession>